<evidence type="ECO:0000313" key="2">
    <source>
        <dbReference type="Proteomes" id="UP000814033"/>
    </source>
</evidence>
<gene>
    <name evidence="1" type="ORF">FA95DRAFT_1493692</name>
</gene>
<keyword evidence="2" id="KW-1185">Reference proteome</keyword>
<reference evidence="1" key="1">
    <citation type="submission" date="2021-02" db="EMBL/GenBank/DDBJ databases">
        <authorList>
            <consortium name="DOE Joint Genome Institute"/>
            <person name="Ahrendt S."/>
            <person name="Looney B.P."/>
            <person name="Miyauchi S."/>
            <person name="Morin E."/>
            <person name="Drula E."/>
            <person name="Courty P.E."/>
            <person name="Chicoki N."/>
            <person name="Fauchery L."/>
            <person name="Kohler A."/>
            <person name="Kuo A."/>
            <person name="Labutti K."/>
            <person name="Pangilinan J."/>
            <person name="Lipzen A."/>
            <person name="Riley R."/>
            <person name="Andreopoulos W."/>
            <person name="He G."/>
            <person name="Johnson J."/>
            <person name="Barry K.W."/>
            <person name="Grigoriev I.V."/>
            <person name="Nagy L."/>
            <person name="Hibbett D."/>
            <person name="Henrissat B."/>
            <person name="Matheny P.B."/>
            <person name="Labbe J."/>
            <person name="Martin F."/>
        </authorList>
    </citation>
    <scope>NUCLEOTIDE SEQUENCE</scope>
    <source>
        <strain evidence="1">FP105234-sp</strain>
    </source>
</reference>
<comment type="caution">
    <text evidence="1">The sequence shown here is derived from an EMBL/GenBank/DDBJ whole genome shotgun (WGS) entry which is preliminary data.</text>
</comment>
<dbReference type="Proteomes" id="UP000814033">
    <property type="component" value="Unassembled WGS sequence"/>
</dbReference>
<sequence length="799" mass="89179">MHTTNSTFKEPTCIYDTPSALIPAGLKPRCLDELCAPFSNLSKPAQIDAVLLILHNARISPLDFMAKLADSSTALGENFRSQWYRPDCDVLDRFLDAIMQDMRGLIKMKTWMKPHAIELVELTVYEEMSVVQSQLYLPSLESVTASFIDTWSRDTILAPAAAAAPTLRRLLLSAAETDSAKAKNKKKSPEIWASVFGLFLWSTGSQRKTIDALHRCGLSISYDSILSCLNTLGTDAIKAARVVADGPHMLSYDNINLSTSDAVEQRGAETPKKAQAGTFPIIYSVRLGDGAPDPSVFALGPIRERFLLTKGLDYNRDLRPSTATLKATHHHFCITVIHILFEHCDELKLLLASQPEFQHTPRRPMPKGYRTRYYPLRTTTIEEATVGGNLDVHDNAYLVQLGMTRDQLKKRAILTINDVLTNQRIRTGQLLRKPDVSCWSRREVFQVAIGLFHMGMNLIWLILHIHRGTLAEIGSLTYFFALMDKTRLGAPHPDYYPLLAALKQILHGVILECARDLSGFPSLASFAKSKPTSDDLLKLAVEIVQAFKPMPDALKPDQPSPDRDRAHHNLRLLIRDLLFAFVFIQAISDCDSGRIELIFPQLAMIFRGAGGNNYCSELLHMILNLKHVWTPEFADVVRDNLIVNVSGLEGHGMGVDMNAEHGIRNLKALFAAKGLYSTWDRLGDISACIVQLDKIKKEVCEALGTPYYGSTHKTPDTSKLVWRVAHKVRELDLLKYEADRDGNNLTKKRADVLAVGEAKLRSSSLATFNKRIADMVAGRVVVEEDDELPLMELTLDGDE</sequence>
<reference evidence="1" key="2">
    <citation type="journal article" date="2022" name="New Phytol.">
        <title>Evolutionary transition to the ectomycorrhizal habit in the genomes of a hyperdiverse lineage of mushroom-forming fungi.</title>
        <authorList>
            <person name="Looney B."/>
            <person name="Miyauchi S."/>
            <person name="Morin E."/>
            <person name="Drula E."/>
            <person name="Courty P.E."/>
            <person name="Kohler A."/>
            <person name="Kuo A."/>
            <person name="LaButti K."/>
            <person name="Pangilinan J."/>
            <person name="Lipzen A."/>
            <person name="Riley R."/>
            <person name="Andreopoulos W."/>
            <person name="He G."/>
            <person name="Johnson J."/>
            <person name="Nolan M."/>
            <person name="Tritt A."/>
            <person name="Barry K.W."/>
            <person name="Grigoriev I.V."/>
            <person name="Nagy L.G."/>
            <person name="Hibbett D."/>
            <person name="Henrissat B."/>
            <person name="Matheny P.B."/>
            <person name="Labbe J."/>
            <person name="Martin F.M."/>
        </authorList>
    </citation>
    <scope>NUCLEOTIDE SEQUENCE</scope>
    <source>
        <strain evidence="1">FP105234-sp</strain>
    </source>
</reference>
<dbReference type="EMBL" id="MU275920">
    <property type="protein sequence ID" value="KAI0046675.1"/>
    <property type="molecule type" value="Genomic_DNA"/>
</dbReference>
<protein>
    <submittedName>
        <fullName evidence="1">Uncharacterized protein</fullName>
    </submittedName>
</protein>
<organism evidence="1 2">
    <name type="scientific">Auriscalpium vulgare</name>
    <dbReference type="NCBI Taxonomy" id="40419"/>
    <lineage>
        <taxon>Eukaryota</taxon>
        <taxon>Fungi</taxon>
        <taxon>Dikarya</taxon>
        <taxon>Basidiomycota</taxon>
        <taxon>Agaricomycotina</taxon>
        <taxon>Agaricomycetes</taxon>
        <taxon>Russulales</taxon>
        <taxon>Auriscalpiaceae</taxon>
        <taxon>Auriscalpium</taxon>
    </lineage>
</organism>
<name>A0ACB8RRU4_9AGAM</name>
<evidence type="ECO:0000313" key="1">
    <source>
        <dbReference type="EMBL" id="KAI0046675.1"/>
    </source>
</evidence>
<accession>A0ACB8RRU4</accession>
<proteinExistence type="predicted"/>